<evidence type="ECO:0000313" key="6">
    <source>
        <dbReference type="EMBL" id="KKI98623.1"/>
    </source>
</evidence>
<evidence type="ECO:0000313" key="7">
    <source>
        <dbReference type="Proteomes" id="UP000034681"/>
    </source>
</evidence>
<dbReference type="PANTHER" id="PTHR34138:SF1">
    <property type="entry name" value="CELL SHAPE-DETERMINING PROTEIN MREC"/>
    <property type="match status" value="1"/>
</dbReference>
<evidence type="ECO:0000256" key="2">
    <source>
        <dbReference type="ARBA" id="ARBA00013855"/>
    </source>
</evidence>
<feature type="domain" description="Rod shape-determining protein MreC beta-barrel core" evidence="5">
    <location>
        <begin position="98"/>
        <end position="242"/>
    </location>
</feature>
<gene>
    <name evidence="6" type="ORF">PROH_17225</name>
</gene>
<dbReference type="Gene3D" id="2.40.10.340">
    <property type="entry name" value="Rod shape-determining protein MreC, domain 1"/>
    <property type="match status" value="1"/>
</dbReference>
<dbReference type="EMBL" id="AJTX02000007">
    <property type="protein sequence ID" value="KKI98623.1"/>
    <property type="molecule type" value="Genomic_DNA"/>
</dbReference>
<comment type="caution">
    <text evidence="6">The sequence shown here is derived from an EMBL/GenBank/DDBJ whole genome shotgun (WGS) entry which is preliminary data.</text>
</comment>
<evidence type="ECO:0000259" key="5">
    <source>
        <dbReference type="Pfam" id="PF04085"/>
    </source>
</evidence>
<dbReference type="Proteomes" id="UP000034681">
    <property type="component" value="Unassembled WGS sequence"/>
</dbReference>
<dbReference type="PANTHER" id="PTHR34138">
    <property type="entry name" value="CELL SHAPE-DETERMINING PROTEIN MREC"/>
    <property type="match status" value="1"/>
</dbReference>
<dbReference type="NCBIfam" id="NF010527">
    <property type="entry name" value="PRK13922.6-2"/>
    <property type="match status" value="1"/>
</dbReference>
<dbReference type="GO" id="GO:0008360">
    <property type="term" value="P:regulation of cell shape"/>
    <property type="evidence" value="ECO:0007669"/>
    <property type="project" value="UniProtKB-KW"/>
</dbReference>
<dbReference type="AlphaFoldDB" id="A0A0M2PVB6"/>
<dbReference type="Pfam" id="PF04085">
    <property type="entry name" value="MreC"/>
    <property type="match status" value="1"/>
</dbReference>
<dbReference type="InterPro" id="IPR042177">
    <property type="entry name" value="Cell/Rod_1"/>
</dbReference>
<dbReference type="NCBIfam" id="TIGR00219">
    <property type="entry name" value="mreC"/>
    <property type="match status" value="1"/>
</dbReference>
<proteinExistence type="inferred from homology"/>
<keyword evidence="3" id="KW-0133">Cell shape</keyword>
<reference evidence="6" key="1">
    <citation type="submission" date="2012-04" db="EMBL/GenBank/DDBJ databases">
        <authorList>
            <person name="Borisov I.G."/>
            <person name="Ivanikova N.V."/>
            <person name="Pinevich A.V."/>
        </authorList>
    </citation>
    <scope>NUCLEOTIDE SEQUENCE [LARGE SCALE GENOMIC DNA]</scope>
    <source>
        <strain evidence="6">CALU 1027</strain>
    </source>
</reference>
<dbReference type="OrthoDB" id="9792313at2"/>
<dbReference type="InterPro" id="IPR007221">
    <property type="entry name" value="MreC"/>
</dbReference>
<protein>
    <recommendedName>
        <fullName evidence="2">Cell shape-determining protein MreC</fullName>
    </recommendedName>
    <alternativeName>
        <fullName evidence="4">Cell shape protein MreC</fullName>
    </alternativeName>
</protein>
<dbReference type="RefSeq" id="WP_044076527.1">
    <property type="nucleotide sequence ID" value="NZ_KB235936.1"/>
</dbReference>
<accession>A0A0M2PVB6</accession>
<organism evidence="6 7">
    <name type="scientific">Prochlorothrix hollandica PCC 9006 = CALU 1027</name>
    <dbReference type="NCBI Taxonomy" id="317619"/>
    <lineage>
        <taxon>Bacteria</taxon>
        <taxon>Bacillati</taxon>
        <taxon>Cyanobacteriota</taxon>
        <taxon>Cyanophyceae</taxon>
        <taxon>Prochlorotrichales</taxon>
        <taxon>Prochlorotrichaceae</taxon>
        <taxon>Prochlorothrix</taxon>
    </lineage>
</organism>
<dbReference type="eggNOG" id="COG1792">
    <property type="taxonomic scope" value="Bacteria"/>
</dbReference>
<evidence type="ECO:0000256" key="3">
    <source>
        <dbReference type="ARBA" id="ARBA00022960"/>
    </source>
</evidence>
<keyword evidence="7" id="KW-1185">Reference proteome</keyword>
<dbReference type="InterPro" id="IPR042175">
    <property type="entry name" value="Cell/Rod_MreC_2"/>
</dbReference>
<name>A0A0M2PVB6_PROHO</name>
<dbReference type="InterPro" id="IPR055342">
    <property type="entry name" value="MreC_beta-barrel_core"/>
</dbReference>
<sequence length="260" mass="28624">MYSMRRWWGLYGTRLLLAGAALGSAWILRQTHSNLLLELYYQVTRPLQVQASQQEVLQESLAIEAQERLIELEHQNAQLKKLLGQSQTTAEERIFSPIVGRSADQWWQQSIIGRGRNHGVHEGAIVMAPGGLVGRITQVTANTSQVLLITDATSSVGLMISRSRAQAYGRGQGTDYMVMRFFDKDPDVRPGDVVSTSSMSTLFPAGLPVGVVETIRLKASPTPEALVRLTAPIGRLEWVHVVPFVPTAQQQMLNPGAAKP</sequence>
<dbReference type="STRING" id="317619.GCA_000332315_01541"/>
<dbReference type="GO" id="GO:0005886">
    <property type="term" value="C:plasma membrane"/>
    <property type="evidence" value="ECO:0007669"/>
    <property type="project" value="TreeGrafter"/>
</dbReference>
<evidence type="ECO:0000256" key="1">
    <source>
        <dbReference type="ARBA" id="ARBA00009369"/>
    </source>
</evidence>
<evidence type="ECO:0000256" key="4">
    <source>
        <dbReference type="ARBA" id="ARBA00032089"/>
    </source>
</evidence>
<comment type="similarity">
    <text evidence="1">Belongs to the MreC family.</text>
</comment>
<dbReference type="Gene3D" id="2.40.10.350">
    <property type="entry name" value="Rod shape-determining protein MreC, domain 2"/>
    <property type="match status" value="1"/>
</dbReference>